<dbReference type="InterPro" id="IPR011250">
    <property type="entry name" value="OMP/PagP_B-barrel"/>
</dbReference>
<evidence type="ECO:0000313" key="4">
    <source>
        <dbReference type="EMBL" id="MXO67843.1"/>
    </source>
</evidence>
<protein>
    <recommendedName>
        <fullName evidence="3">Outer membrane protein beta-barrel domain-containing protein</fullName>
    </recommendedName>
</protein>
<evidence type="ECO:0000256" key="1">
    <source>
        <dbReference type="ARBA" id="ARBA00022729"/>
    </source>
</evidence>
<dbReference type="EMBL" id="WTYO01000001">
    <property type="protein sequence ID" value="MXO67843.1"/>
    <property type="molecule type" value="Genomic_DNA"/>
</dbReference>
<proteinExistence type="predicted"/>
<evidence type="ECO:0000256" key="2">
    <source>
        <dbReference type="SAM" id="SignalP"/>
    </source>
</evidence>
<dbReference type="SUPFAM" id="SSF56925">
    <property type="entry name" value="OMPA-like"/>
    <property type="match status" value="1"/>
</dbReference>
<gene>
    <name evidence="4" type="ORF">GRI72_03215</name>
</gene>
<sequence length="149" mass="15331">MRKFAIVLGAAAAALAVPAQANEARVEARGGIAWAEGVEEAVAGIAAGYDFDLGDTAFLGIEGSADKVLVDGAKVVWGASARVGTRLGANGKLYAAGGYTFGEGEDVPHLGAGYQHAVGTNLYLKAEYRHFFSDFVDVNTAVVGLGYSF</sequence>
<keyword evidence="1 2" id="KW-0732">Signal</keyword>
<feature type="domain" description="Outer membrane protein beta-barrel" evidence="3">
    <location>
        <begin position="10"/>
        <end position="149"/>
    </location>
</feature>
<dbReference type="RefSeq" id="WP_160732468.1">
    <property type="nucleotide sequence ID" value="NZ_WTYO01000001.1"/>
</dbReference>
<evidence type="ECO:0000313" key="5">
    <source>
        <dbReference type="Proteomes" id="UP000444401"/>
    </source>
</evidence>
<dbReference type="InterPro" id="IPR027385">
    <property type="entry name" value="Beta-barrel_OMP"/>
</dbReference>
<feature type="signal peptide" evidence="2">
    <location>
        <begin position="1"/>
        <end position="21"/>
    </location>
</feature>
<evidence type="ECO:0000259" key="3">
    <source>
        <dbReference type="Pfam" id="PF13505"/>
    </source>
</evidence>
<reference evidence="4 5" key="1">
    <citation type="submission" date="2019-12" db="EMBL/GenBank/DDBJ databases">
        <title>Genomic-based taxomic classification of the family Erythrobacteraceae.</title>
        <authorList>
            <person name="Xu L."/>
        </authorList>
    </citation>
    <scope>NUCLEOTIDE SEQUENCE [LARGE SCALE GENOMIC DNA]</scope>
    <source>
        <strain evidence="4 5">H32</strain>
    </source>
</reference>
<organism evidence="4 5">
    <name type="scientific">Pelagerythrobacter marinus</name>
    <dbReference type="NCBI Taxonomy" id="538382"/>
    <lineage>
        <taxon>Bacteria</taxon>
        <taxon>Pseudomonadati</taxon>
        <taxon>Pseudomonadota</taxon>
        <taxon>Alphaproteobacteria</taxon>
        <taxon>Sphingomonadales</taxon>
        <taxon>Erythrobacteraceae</taxon>
        <taxon>Pelagerythrobacter</taxon>
    </lineage>
</organism>
<comment type="caution">
    <text evidence="4">The sequence shown here is derived from an EMBL/GenBank/DDBJ whole genome shotgun (WGS) entry which is preliminary data.</text>
</comment>
<feature type="chain" id="PRO_5045656844" description="Outer membrane protein beta-barrel domain-containing protein" evidence="2">
    <location>
        <begin position="22"/>
        <end position="149"/>
    </location>
</feature>
<keyword evidence="5" id="KW-1185">Reference proteome</keyword>
<name>A0ABW9UVM4_9SPHN</name>
<dbReference type="Pfam" id="PF13505">
    <property type="entry name" value="OMP_b-brl"/>
    <property type="match status" value="1"/>
</dbReference>
<accession>A0ABW9UVM4</accession>
<dbReference type="Proteomes" id="UP000444401">
    <property type="component" value="Unassembled WGS sequence"/>
</dbReference>